<dbReference type="PROSITE" id="PS01124">
    <property type="entry name" value="HTH_ARAC_FAMILY_2"/>
    <property type="match status" value="1"/>
</dbReference>
<dbReference type="PRINTS" id="PR00032">
    <property type="entry name" value="HTHARAC"/>
</dbReference>
<evidence type="ECO:0000256" key="3">
    <source>
        <dbReference type="ARBA" id="ARBA00023163"/>
    </source>
</evidence>
<dbReference type="Proteomes" id="UP001235874">
    <property type="component" value="Chromosome"/>
</dbReference>
<sequence length="351" mass="38939">MLHRDTVDTTVLPPGERFGMWLDLVARTSAPLRIQSAHSADFAARAAFIDLGPIQLIDYEYPSLDATRTRRLIRRSDPEMHILALTTEGVGTSSQDGRHSEIRTGEFTFYDASRPHDVCHHATEPERDRASSTIMLIPHAALPLSPQRMATLYGGRMSGSEGIGALLAQFLLQITGRPEQYHAADANRLGAVGLDLATTMLGRHLVAEDAVPTEVRRRALVTQVQAYVHRHLGSPALTPQVVADAHHISLRSLHRLFEGEESTVASYIRDLRLARCRRDLADPTLRTQPVQAIAARWGFSDKAHFSRVFRAAHGLSPQAYREAHSDPARIVNRQASTDNVPLADWQSRQPT</sequence>
<dbReference type="InterPro" id="IPR009057">
    <property type="entry name" value="Homeodomain-like_sf"/>
</dbReference>
<dbReference type="RefSeq" id="WP_082377336.1">
    <property type="nucleotide sequence ID" value="NZ_CP130472.1"/>
</dbReference>
<dbReference type="InterPro" id="IPR018060">
    <property type="entry name" value="HTH_AraC"/>
</dbReference>
<dbReference type="InterPro" id="IPR020449">
    <property type="entry name" value="Tscrpt_reg_AraC-type_HTH"/>
</dbReference>
<dbReference type="AlphaFoldDB" id="A0AAJ6HRQ4"/>
<dbReference type="SMART" id="SM00342">
    <property type="entry name" value="HTH_ARAC"/>
    <property type="match status" value="1"/>
</dbReference>
<organism evidence="5 6">
    <name type="scientific">Micromonospora profundi</name>
    <dbReference type="NCBI Taxonomy" id="1420889"/>
    <lineage>
        <taxon>Bacteria</taxon>
        <taxon>Bacillati</taxon>
        <taxon>Actinomycetota</taxon>
        <taxon>Actinomycetes</taxon>
        <taxon>Micromonosporales</taxon>
        <taxon>Micromonosporaceae</taxon>
        <taxon>Micromonospora</taxon>
    </lineage>
</organism>
<name>A0AAJ6HRQ4_9ACTN</name>
<dbReference type="SUPFAM" id="SSF46689">
    <property type="entry name" value="Homeodomain-like"/>
    <property type="match status" value="1"/>
</dbReference>
<keyword evidence="6" id="KW-1185">Reference proteome</keyword>
<keyword evidence="2" id="KW-0238">DNA-binding</keyword>
<dbReference type="GO" id="GO:0003700">
    <property type="term" value="F:DNA-binding transcription factor activity"/>
    <property type="evidence" value="ECO:0007669"/>
    <property type="project" value="InterPro"/>
</dbReference>
<dbReference type="InterPro" id="IPR035418">
    <property type="entry name" value="AraC-bd_2"/>
</dbReference>
<dbReference type="Gene3D" id="1.10.10.60">
    <property type="entry name" value="Homeodomain-like"/>
    <property type="match status" value="1"/>
</dbReference>
<dbReference type="Pfam" id="PF12833">
    <property type="entry name" value="HTH_18"/>
    <property type="match status" value="1"/>
</dbReference>
<gene>
    <name evidence="5" type="ORF">Q3V37_27285</name>
</gene>
<evidence type="ECO:0000256" key="1">
    <source>
        <dbReference type="ARBA" id="ARBA00023015"/>
    </source>
</evidence>
<reference evidence="5 6" key="1">
    <citation type="submission" date="2023-07" db="EMBL/GenBank/DDBJ databases">
        <title>Micromonospora profundi TRM 95458 converts glycerol to a new osmotic compound.</title>
        <authorList>
            <person name="Lu D."/>
        </authorList>
    </citation>
    <scope>NUCLEOTIDE SEQUENCE [LARGE SCALE GENOMIC DNA]</scope>
    <source>
        <strain evidence="5 6">TRM95458</strain>
    </source>
</reference>
<evidence type="ECO:0000313" key="6">
    <source>
        <dbReference type="Proteomes" id="UP001235874"/>
    </source>
</evidence>
<dbReference type="KEGG" id="mprn:Q3V37_27285"/>
<dbReference type="PANTHER" id="PTHR46796:SF6">
    <property type="entry name" value="ARAC SUBFAMILY"/>
    <property type="match status" value="1"/>
</dbReference>
<feature type="domain" description="HTH araC/xylS-type" evidence="4">
    <location>
        <begin position="222"/>
        <end position="323"/>
    </location>
</feature>
<evidence type="ECO:0000259" key="4">
    <source>
        <dbReference type="PROSITE" id="PS01124"/>
    </source>
</evidence>
<protein>
    <submittedName>
        <fullName evidence="5">Helix-turn-helix domain-containing protein</fullName>
    </submittedName>
</protein>
<dbReference type="EMBL" id="CP130472">
    <property type="protein sequence ID" value="WLS45032.1"/>
    <property type="molecule type" value="Genomic_DNA"/>
</dbReference>
<evidence type="ECO:0000256" key="2">
    <source>
        <dbReference type="ARBA" id="ARBA00023125"/>
    </source>
</evidence>
<dbReference type="PANTHER" id="PTHR46796">
    <property type="entry name" value="HTH-TYPE TRANSCRIPTIONAL ACTIVATOR RHAS-RELATED"/>
    <property type="match status" value="1"/>
</dbReference>
<keyword evidence="3" id="KW-0804">Transcription</keyword>
<keyword evidence="1" id="KW-0805">Transcription regulation</keyword>
<dbReference type="GO" id="GO:0043565">
    <property type="term" value="F:sequence-specific DNA binding"/>
    <property type="evidence" value="ECO:0007669"/>
    <property type="project" value="InterPro"/>
</dbReference>
<proteinExistence type="predicted"/>
<dbReference type="InterPro" id="IPR050204">
    <property type="entry name" value="AraC_XylS_family_regulators"/>
</dbReference>
<evidence type="ECO:0000313" key="5">
    <source>
        <dbReference type="EMBL" id="WLS45032.1"/>
    </source>
</evidence>
<accession>A0AAJ6HRQ4</accession>
<dbReference type="Pfam" id="PF14525">
    <property type="entry name" value="AraC_binding_2"/>
    <property type="match status" value="1"/>
</dbReference>